<evidence type="ECO:0000259" key="1">
    <source>
        <dbReference type="Pfam" id="PF01058"/>
    </source>
</evidence>
<accession>A0ABR4JHZ1</accession>
<dbReference type="InterPro" id="IPR006137">
    <property type="entry name" value="NADH_UbQ_OxRdtase-like_20kDa"/>
</dbReference>
<proteinExistence type="predicted"/>
<comment type="caution">
    <text evidence="2">The sequence shown here is derived from an EMBL/GenBank/DDBJ whole genome shotgun (WGS) entry which is preliminary data.</text>
</comment>
<keyword evidence="3" id="KW-1185">Reference proteome</keyword>
<protein>
    <recommendedName>
        <fullName evidence="1">NADH:ubiquinone oxidoreductase-like 20kDa subunit domain-containing protein</fullName>
    </recommendedName>
</protein>
<dbReference type="Pfam" id="PF01058">
    <property type="entry name" value="Oxidored_q6"/>
    <property type="match status" value="1"/>
</dbReference>
<dbReference type="EMBL" id="JBFXLU010000136">
    <property type="protein sequence ID" value="KAL2839189.1"/>
    <property type="molecule type" value="Genomic_DNA"/>
</dbReference>
<dbReference type="Proteomes" id="UP001610446">
    <property type="component" value="Unassembled WGS sequence"/>
</dbReference>
<dbReference type="PANTHER" id="PTHR11995">
    <property type="entry name" value="NADH DEHYDROGENASE"/>
    <property type="match status" value="1"/>
</dbReference>
<gene>
    <name evidence="2" type="ORF">BJY01DRAFT_28860</name>
</gene>
<evidence type="ECO:0000313" key="3">
    <source>
        <dbReference type="Proteomes" id="UP001610446"/>
    </source>
</evidence>
<name>A0ABR4JHZ1_9EURO</name>
<feature type="domain" description="NADH:ubiquinone oxidoreductase-like 20kDa subunit" evidence="1">
    <location>
        <begin position="34"/>
        <end position="101"/>
    </location>
</feature>
<evidence type="ECO:0000313" key="2">
    <source>
        <dbReference type="EMBL" id="KAL2839189.1"/>
    </source>
</evidence>
<dbReference type="PANTHER" id="PTHR11995:SF14">
    <property type="entry name" value="NADH DEHYDROGENASE [UBIQUINONE] IRON-SULFUR PROTEIN 7, MITOCHONDRIAL"/>
    <property type="match status" value="1"/>
</dbReference>
<dbReference type="SUPFAM" id="SSF56770">
    <property type="entry name" value="HydA/Nqo6-like"/>
    <property type="match status" value="1"/>
</dbReference>
<organism evidence="2 3">
    <name type="scientific">Aspergillus pseudoustus</name>
    <dbReference type="NCBI Taxonomy" id="1810923"/>
    <lineage>
        <taxon>Eukaryota</taxon>
        <taxon>Fungi</taxon>
        <taxon>Dikarya</taxon>
        <taxon>Ascomycota</taxon>
        <taxon>Pezizomycotina</taxon>
        <taxon>Eurotiomycetes</taxon>
        <taxon>Eurotiomycetidae</taxon>
        <taxon>Eurotiales</taxon>
        <taxon>Aspergillaceae</taxon>
        <taxon>Aspergillus</taxon>
        <taxon>Aspergillus subgen. Nidulantes</taxon>
    </lineage>
</organism>
<reference evidence="2 3" key="1">
    <citation type="submission" date="2024-07" db="EMBL/GenBank/DDBJ databases">
        <title>Section-level genome sequencing and comparative genomics of Aspergillus sections Usti and Cavernicolus.</title>
        <authorList>
            <consortium name="Lawrence Berkeley National Laboratory"/>
            <person name="Nybo J.L."/>
            <person name="Vesth T.C."/>
            <person name="Theobald S."/>
            <person name="Frisvad J.C."/>
            <person name="Larsen T.O."/>
            <person name="Kjaerboelling I."/>
            <person name="Rothschild-Mancinelli K."/>
            <person name="Lyhne E.K."/>
            <person name="Kogle M.E."/>
            <person name="Barry K."/>
            <person name="Clum A."/>
            <person name="Na H."/>
            <person name="Ledsgaard L."/>
            <person name="Lin J."/>
            <person name="Lipzen A."/>
            <person name="Kuo A."/>
            <person name="Riley R."/>
            <person name="Mondo S."/>
            <person name="Labutti K."/>
            <person name="Haridas S."/>
            <person name="Pangalinan J."/>
            <person name="Salamov A.A."/>
            <person name="Simmons B.A."/>
            <person name="Magnuson J.K."/>
            <person name="Chen J."/>
            <person name="Drula E."/>
            <person name="Henrissat B."/>
            <person name="Wiebenga A."/>
            <person name="Lubbers R.J."/>
            <person name="Gomes A.C."/>
            <person name="Makela M.R."/>
            <person name="Stajich J."/>
            <person name="Grigoriev I.V."/>
            <person name="Mortensen U.H."/>
            <person name="De Vries R.P."/>
            <person name="Baker S.E."/>
            <person name="Andersen M.R."/>
        </authorList>
    </citation>
    <scope>NUCLEOTIDE SEQUENCE [LARGE SCALE GENOMIC DNA]</scope>
    <source>
        <strain evidence="2 3">CBS 123904</strain>
    </source>
</reference>
<dbReference type="Gene3D" id="3.40.50.12280">
    <property type="match status" value="1"/>
</dbReference>
<sequence>MELPSFVTIRSPRSSHRTVYLRRSLDLACVYTLPNKVAPALRQVYDQIPELRYVLSMGSCANGGGYYHCSYAVVRGVDHVMPVGVYVVSCPPTAEAFLYGVFIIQNKIRRRGLTRMWYRR</sequence>